<proteinExistence type="predicted"/>
<evidence type="ECO:0000313" key="2">
    <source>
        <dbReference type="EMBL" id="KKZ65770.1"/>
    </source>
</evidence>
<dbReference type="PROSITE" id="PS50011">
    <property type="entry name" value="PROTEIN_KINASE_DOM"/>
    <property type="match status" value="1"/>
</dbReference>
<comment type="caution">
    <text evidence="2">The sequence shown here is derived from an EMBL/GenBank/DDBJ whole genome shotgun (WGS) entry which is preliminary data.</text>
</comment>
<dbReference type="GO" id="GO:0004672">
    <property type="term" value="F:protein kinase activity"/>
    <property type="evidence" value="ECO:0007669"/>
    <property type="project" value="InterPro"/>
</dbReference>
<dbReference type="AlphaFoldDB" id="A0A0G2I696"/>
<dbReference type="OrthoDB" id="4175311at2759"/>
<evidence type="ECO:0000313" key="3">
    <source>
        <dbReference type="Proteomes" id="UP000034164"/>
    </source>
</evidence>
<dbReference type="GO" id="GO:0005524">
    <property type="term" value="F:ATP binding"/>
    <property type="evidence" value="ECO:0007669"/>
    <property type="project" value="InterPro"/>
</dbReference>
<dbReference type="Gene3D" id="1.10.510.10">
    <property type="entry name" value="Transferase(Phosphotransferase) domain 1"/>
    <property type="match status" value="1"/>
</dbReference>
<dbReference type="VEuPathDB" id="FungiDB:EMCG_08419"/>
<dbReference type="Proteomes" id="UP000034164">
    <property type="component" value="Unassembled WGS sequence"/>
</dbReference>
<evidence type="ECO:0000259" key="1">
    <source>
        <dbReference type="PROSITE" id="PS50011"/>
    </source>
</evidence>
<accession>A0A0G2I696</accession>
<protein>
    <recommendedName>
        <fullName evidence="1">Protein kinase domain-containing protein</fullName>
    </recommendedName>
</protein>
<feature type="domain" description="Protein kinase" evidence="1">
    <location>
        <begin position="17"/>
        <end position="226"/>
    </location>
</feature>
<dbReference type="EMBL" id="LCZI01000575">
    <property type="protein sequence ID" value="KKZ65770.1"/>
    <property type="molecule type" value="Genomic_DNA"/>
</dbReference>
<dbReference type="InterPro" id="IPR011009">
    <property type="entry name" value="Kinase-like_dom_sf"/>
</dbReference>
<organism evidence="2 3">
    <name type="scientific">[Emmonsia] crescens</name>
    <dbReference type="NCBI Taxonomy" id="73230"/>
    <lineage>
        <taxon>Eukaryota</taxon>
        <taxon>Fungi</taxon>
        <taxon>Dikarya</taxon>
        <taxon>Ascomycota</taxon>
        <taxon>Pezizomycotina</taxon>
        <taxon>Eurotiomycetes</taxon>
        <taxon>Eurotiomycetidae</taxon>
        <taxon>Onygenales</taxon>
        <taxon>Ajellomycetaceae</taxon>
        <taxon>Emergomyces</taxon>
    </lineage>
</organism>
<reference evidence="3" key="1">
    <citation type="journal article" date="2015" name="PLoS Genet.">
        <title>The dynamic genome and transcriptome of the human fungal pathogen Blastomyces and close relative Emmonsia.</title>
        <authorList>
            <person name="Munoz J.F."/>
            <person name="Gauthier G.M."/>
            <person name="Desjardins C.A."/>
            <person name="Gallo J.E."/>
            <person name="Holder J."/>
            <person name="Sullivan T.D."/>
            <person name="Marty A.J."/>
            <person name="Carmen J.C."/>
            <person name="Chen Z."/>
            <person name="Ding L."/>
            <person name="Gujja S."/>
            <person name="Magrini V."/>
            <person name="Misas E."/>
            <person name="Mitreva M."/>
            <person name="Priest M."/>
            <person name="Saif S."/>
            <person name="Whiston E.A."/>
            <person name="Young S."/>
            <person name="Zeng Q."/>
            <person name="Goldman W.E."/>
            <person name="Mardis E.R."/>
            <person name="Taylor J.W."/>
            <person name="McEwen J.G."/>
            <person name="Clay O.K."/>
            <person name="Klein B.S."/>
            <person name="Cuomo C.A."/>
        </authorList>
    </citation>
    <scope>NUCLEOTIDE SEQUENCE [LARGE SCALE GENOMIC DNA]</scope>
    <source>
        <strain evidence="3">UAMH 3008</strain>
    </source>
</reference>
<sequence length="226" mass="26222">MSSRYPTDLLCPDPDSIYIKREICRSQASSVFEIELHGIRYAMKLFHDNGDPGFTKKGRDLNRFPCELNAYRNLHAFGVCERGFVPRYYGYIDRFGEIRAPQLNAFANDKYRPRAILLEYLSGAEELNCVNYSPDRFHKAMLGMKEIHSALIHHHDIYPKNILIVPGTPERVVWIDFDVATTFPHRELMGCQELEYCDYEDELVASFGKLLVNDQNQGLPPNTKYY</sequence>
<dbReference type="SUPFAM" id="SSF56112">
    <property type="entry name" value="Protein kinase-like (PK-like)"/>
    <property type="match status" value="1"/>
</dbReference>
<gene>
    <name evidence="2" type="ORF">EMCG_08419</name>
</gene>
<name>A0A0G2I696_9EURO</name>
<dbReference type="InterPro" id="IPR000719">
    <property type="entry name" value="Prot_kinase_dom"/>
</dbReference>